<dbReference type="Proteomes" id="UP000478052">
    <property type="component" value="Unassembled WGS sequence"/>
</dbReference>
<comment type="caution">
    <text evidence="4">The sequence shown here is derived from an EMBL/GenBank/DDBJ whole genome shotgun (WGS) entry which is preliminary data.</text>
</comment>
<dbReference type="InterPro" id="IPR036388">
    <property type="entry name" value="WH-like_DNA-bd_sf"/>
</dbReference>
<organism evidence="4 5">
    <name type="scientific">Aphis craccivora</name>
    <name type="common">Cowpea aphid</name>
    <dbReference type="NCBI Taxonomy" id="307492"/>
    <lineage>
        <taxon>Eukaryota</taxon>
        <taxon>Metazoa</taxon>
        <taxon>Ecdysozoa</taxon>
        <taxon>Arthropoda</taxon>
        <taxon>Hexapoda</taxon>
        <taxon>Insecta</taxon>
        <taxon>Pterygota</taxon>
        <taxon>Neoptera</taxon>
        <taxon>Paraneoptera</taxon>
        <taxon>Hemiptera</taxon>
        <taxon>Sternorrhyncha</taxon>
        <taxon>Aphidomorpha</taxon>
        <taxon>Aphidoidea</taxon>
        <taxon>Aphididae</taxon>
        <taxon>Aphidini</taxon>
        <taxon>Aphis</taxon>
        <taxon>Aphis</taxon>
    </lineage>
</organism>
<sequence>MKNKVLLQHPQYSHIITWANQAERVFKIVDGDAVTALWGEKLIDAIICSFLNTIIDRTLNSHCLPLYSLQSSKGFRSGDGGSQQPVNNRRSNTMTATKKIDRATGDKYLKPECVVSYNANMGAIDKTDMLLIDMALLNAYSAYKTKSAYNQTLDTFQSWCQLHHKKNKEDNIVMFAVTRRKTKKEKIQYTAVLNVMLFVQNNVDEFIFTIHYVMLCCDVSVMRKFRKPMAGKFTLSCNFVRQVLVILVHSSERFNGCNKTIKLNLLLSSFKHFKVKKFKRNGGIVICSMICNNWPILPRLKNP</sequence>
<feature type="compositionally biased region" description="Polar residues" evidence="2">
    <location>
        <begin position="82"/>
        <end position="96"/>
    </location>
</feature>
<dbReference type="GO" id="GO:0003700">
    <property type="term" value="F:DNA-binding transcription factor activity"/>
    <property type="evidence" value="ECO:0007669"/>
    <property type="project" value="InterPro"/>
</dbReference>
<comment type="similarity">
    <text evidence="1">Belongs to the ETS family.</text>
</comment>
<proteinExistence type="inferred from homology"/>
<dbReference type="InterPro" id="IPR000418">
    <property type="entry name" value="Ets_dom"/>
</dbReference>
<feature type="region of interest" description="Disordered" evidence="2">
    <location>
        <begin position="74"/>
        <end position="96"/>
    </location>
</feature>
<keyword evidence="5" id="KW-1185">Reference proteome</keyword>
<accession>A0A6G0W2F2</accession>
<evidence type="ECO:0000313" key="4">
    <source>
        <dbReference type="EMBL" id="KAF0717814.1"/>
    </source>
</evidence>
<evidence type="ECO:0000256" key="2">
    <source>
        <dbReference type="SAM" id="MobiDB-lite"/>
    </source>
</evidence>
<dbReference type="GO" id="GO:0043565">
    <property type="term" value="F:sequence-specific DNA binding"/>
    <property type="evidence" value="ECO:0007669"/>
    <property type="project" value="InterPro"/>
</dbReference>
<dbReference type="InterPro" id="IPR036390">
    <property type="entry name" value="WH_DNA-bd_sf"/>
</dbReference>
<name>A0A6G0W2F2_APHCR</name>
<evidence type="ECO:0000313" key="5">
    <source>
        <dbReference type="Proteomes" id="UP000478052"/>
    </source>
</evidence>
<evidence type="ECO:0000259" key="3">
    <source>
        <dbReference type="Pfam" id="PF00178"/>
    </source>
</evidence>
<dbReference type="EMBL" id="VUJU01009762">
    <property type="protein sequence ID" value="KAF0717814.1"/>
    <property type="molecule type" value="Genomic_DNA"/>
</dbReference>
<dbReference type="SUPFAM" id="SSF46785">
    <property type="entry name" value="Winged helix' DNA-binding domain"/>
    <property type="match status" value="1"/>
</dbReference>
<evidence type="ECO:0000256" key="1">
    <source>
        <dbReference type="ARBA" id="ARBA00005562"/>
    </source>
</evidence>
<gene>
    <name evidence="4" type="ORF">FWK35_00023890</name>
</gene>
<dbReference type="Pfam" id="PF00178">
    <property type="entry name" value="Ets"/>
    <property type="match status" value="1"/>
</dbReference>
<feature type="domain" description="ETS" evidence="3">
    <location>
        <begin position="6"/>
        <end position="41"/>
    </location>
</feature>
<protein>
    <recommendedName>
        <fullName evidence="3">ETS domain-containing protein</fullName>
    </recommendedName>
</protein>
<dbReference type="Gene3D" id="1.10.10.10">
    <property type="entry name" value="Winged helix-like DNA-binding domain superfamily/Winged helix DNA-binding domain"/>
    <property type="match status" value="1"/>
</dbReference>
<dbReference type="AlphaFoldDB" id="A0A6G0W2F2"/>
<reference evidence="4 5" key="1">
    <citation type="submission" date="2019-08" db="EMBL/GenBank/DDBJ databases">
        <title>Whole genome of Aphis craccivora.</title>
        <authorList>
            <person name="Voronova N.V."/>
            <person name="Shulinski R.S."/>
            <person name="Bandarenka Y.V."/>
            <person name="Zhorov D.G."/>
            <person name="Warner D."/>
        </authorList>
    </citation>
    <scope>NUCLEOTIDE SEQUENCE [LARGE SCALE GENOMIC DNA]</scope>
    <source>
        <strain evidence="4">180601</strain>
        <tissue evidence="4">Whole Body</tissue>
    </source>
</reference>